<name>A0A381W0K2_9ZZZZ</name>
<dbReference type="AlphaFoldDB" id="A0A381W0K2"/>
<protein>
    <submittedName>
        <fullName evidence="1">Uncharacterized protein</fullName>
    </submittedName>
</protein>
<sequence>MSKLVITLNRDMYIRYGARLAARFVFFRALVVDY</sequence>
<evidence type="ECO:0000313" key="1">
    <source>
        <dbReference type="EMBL" id="SVA45407.1"/>
    </source>
</evidence>
<accession>A0A381W0K2</accession>
<dbReference type="EMBL" id="UINC01010186">
    <property type="protein sequence ID" value="SVA45407.1"/>
    <property type="molecule type" value="Genomic_DNA"/>
</dbReference>
<proteinExistence type="predicted"/>
<reference evidence="1" key="1">
    <citation type="submission" date="2018-05" db="EMBL/GenBank/DDBJ databases">
        <authorList>
            <person name="Lanie J.A."/>
            <person name="Ng W.-L."/>
            <person name="Kazmierczak K.M."/>
            <person name="Andrzejewski T.M."/>
            <person name="Davidsen T.M."/>
            <person name="Wayne K.J."/>
            <person name="Tettelin H."/>
            <person name="Glass J.I."/>
            <person name="Rusch D."/>
            <person name="Podicherti R."/>
            <person name="Tsui H.-C.T."/>
            <person name="Winkler M.E."/>
        </authorList>
    </citation>
    <scope>NUCLEOTIDE SEQUENCE</scope>
</reference>
<gene>
    <name evidence="1" type="ORF">METZ01_LOCUS98261</name>
</gene>
<organism evidence="1">
    <name type="scientific">marine metagenome</name>
    <dbReference type="NCBI Taxonomy" id="408172"/>
    <lineage>
        <taxon>unclassified sequences</taxon>
        <taxon>metagenomes</taxon>
        <taxon>ecological metagenomes</taxon>
    </lineage>
</organism>